<proteinExistence type="predicted"/>
<evidence type="ECO:0000313" key="1">
    <source>
        <dbReference type="EMBL" id="MBM7584198.1"/>
    </source>
</evidence>
<evidence type="ECO:0000313" key="2">
    <source>
        <dbReference type="Proteomes" id="UP001646157"/>
    </source>
</evidence>
<accession>A0ABS2N8N4</accession>
<gene>
    <name evidence="1" type="ORF">JOC86_000735</name>
</gene>
<dbReference type="RefSeq" id="WP_205168380.1">
    <property type="nucleotide sequence ID" value="NZ_JAFBDZ010000001.1"/>
</dbReference>
<reference evidence="1 2" key="1">
    <citation type="submission" date="2021-01" db="EMBL/GenBank/DDBJ databases">
        <title>Genomic Encyclopedia of Type Strains, Phase IV (KMG-IV): sequencing the most valuable type-strain genomes for metagenomic binning, comparative biology and taxonomic classification.</title>
        <authorList>
            <person name="Goeker M."/>
        </authorList>
    </citation>
    <scope>NUCLEOTIDE SEQUENCE [LARGE SCALE GENOMIC DNA]</scope>
    <source>
        <strain evidence="1 2">DSM 24834</strain>
    </source>
</reference>
<dbReference type="Proteomes" id="UP001646157">
    <property type="component" value="Unassembled WGS sequence"/>
</dbReference>
<sequence>MYCLTEKVKELITNAEMIAVNQDLHVITPLDLFLGAAYVKKGTLLEMYILIENQLGKLIDYRKKQHLKANDYLTHKDFSIPMTGETEKIWKRSLEIMSKYRQIYLFE</sequence>
<keyword evidence="2" id="KW-1185">Reference proteome</keyword>
<organism evidence="1 2">
    <name type="scientific">Rossellomorea pakistanensis</name>
    <dbReference type="NCBI Taxonomy" id="992288"/>
    <lineage>
        <taxon>Bacteria</taxon>
        <taxon>Bacillati</taxon>
        <taxon>Bacillota</taxon>
        <taxon>Bacilli</taxon>
        <taxon>Bacillales</taxon>
        <taxon>Bacillaceae</taxon>
        <taxon>Rossellomorea</taxon>
    </lineage>
</organism>
<comment type="caution">
    <text evidence="1">The sequence shown here is derived from an EMBL/GenBank/DDBJ whole genome shotgun (WGS) entry which is preliminary data.</text>
</comment>
<protein>
    <submittedName>
        <fullName evidence="1">Uncharacterized protein</fullName>
    </submittedName>
</protein>
<dbReference type="EMBL" id="JAFBDZ010000001">
    <property type="protein sequence ID" value="MBM7584198.1"/>
    <property type="molecule type" value="Genomic_DNA"/>
</dbReference>
<name>A0ABS2N8N4_9BACI</name>